<reference evidence="2 3" key="1">
    <citation type="submission" date="2019-07" db="EMBL/GenBank/DDBJ databases">
        <title>Whole genome shotgun sequence of Skermanella aerolata NBRC 106429.</title>
        <authorList>
            <person name="Hosoyama A."/>
            <person name="Uohara A."/>
            <person name="Ohji S."/>
            <person name="Ichikawa N."/>
        </authorList>
    </citation>
    <scope>NUCLEOTIDE SEQUENCE [LARGE SCALE GENOMIC DNA]</scope>
    <source>
        <strain evidence="2 3">NBRC 106429</strain>
    </source>
</reference>
<evidence type="ECO:0000259" key="1">
    <source>
        <dbReference type="Pfam" id="PF14690"/>
    </source>
</evidence>
<sequence length="132" mass="14277">MHIVEVSSGLVTVHARSSGLIACCPICATPSGRVHGRYTRPVADLPLMGRIVSLSLQIRRFRCSQSSCPRRIFAERLPAVAPDRKRRTVRLAQVQRSLALGAGDEPGSRLASLLAMPVSGDTLLRLIRAVPV</sequence>
<comment type="caution">
    <text evidence="2">The sequence shown here is derived from an EMBL/GenBank/DDBJ whole genome shotgun (WGS) entry which is preliminary data.</text>
</comment>
<organism evidence="2 3">
    <name type="scientific">Skermanella aerolata</name>
    <dbReference type="NCBI Taxonomy" id="393310"/>
    <lineage>
        <taxon>Bacteria</taxon>
        <taxon>Pseudomonadati</taxon>
        <taxon>Pseudomonadota</taxon>
        <taxon>Alphaproteobacteria</taxon>
        <taxon>Rhodospirillales</taxon>
        <taxon>Azospirillaceae</taxon>
        <taxon>Skermanella</taxon>
    </lineage>
</organism>
<dbReference type="PANTHER" id="PTHR33498">
    <property type="entry name" value="TRANSPOSASE FOR INSERTION SEQUENCE ELEMENT IS1557"/>
    <property type="match status" value="1"/>
</dbReference>
<dbReference type="Pfam" id="PF14690">
    <property type="entry name" value="Zn_ribbon_ISL3"/>
    <property type="match status" value="1"/>
</dbReference>
<dbReference type="InterPro" id="IPR047951">
    <property type="entry name" value="Transpos_ISL3"/>
</dbReference>
<feature type="domain" description="Transposase IS204/IS1001/IS1096/IS1165 zinc-finger" evidence="1">
    <location>
        <begin position="23"/>
        <end position="65"/>
    </location>
</feature>
<evidence type="ECO:0000313" key="2">
    <source>
        <dbReference type="EMBL" id="GEO43471.1"/>
    </source>
</evidence>
<dbReference type="Proteomes" id="UP000321523">
    <property type="component" value="Unassembled WGS sequence"/>
</dbReference>
<dbReference type="InterPro" id="IPR029261">
    <property type="entry name" value="Transposase_Znf"/>
</dbReference>
<gene>
    <name evidence="2" type="ORF">SAE02_76190</name>
</gene>
<protein>
    <recommendedName>
        <fullName evidence="1">Transposase IS204/IS1001/IS1096/IS1165 zinc-finger domain-containing protein</fullName>
    </recommendedName>
</protein>
<name>A0A512E413_9PROT</name>
<dbReference type="EMBL" id="BJYZ01000089">
    <property type="protein sequence ID" value="GEO43471.1"/>
    <property type="molecule type" value="Genomic_DNA"/>
</dbReference>
<evidence type="ECO:0000313" key="3">
    <source>
        <dbReference type="Proteomes" id="UP000321523"/>
    </source>
</evidence>
<proteinExistence type="predicted"/>
<dbReference type="AlphaFoldDB" id="A0A512E413"/>
<accession>A0A512E413</accession>
<keyword evidence="3" id="KW-1185">Reference proteome</keyword>
<dbReference type="PANTHER" id="PTHR33498:SF1">
    <property type="entry name" value="TRANSPOSASE FOR INSERTION SEQUENCE ELEMENT IS1557"/>
    <property type="match status" value="1"/>
</dbReference>